<feature type="binding site" evidence="6">
    <location>
        <position position="98"/>
    </location>
    <ligand>
        <name>Fe cation</name>
        <dbReference type="ChEBI" id="CHEBI:24875"/>
        <label>1</label>
    </ligand>
</feature>
<evidence type="ECO:0000256" key="8">
    <source>
        <dbReference type="SAM" id="MobiDB-lite"/>
    </source>
</evidence>
<evidence type="ECO:0000256" key="5">
    <source>
        <dbReference type="ARBA" id="ARBA00023004"/>
    </source>
</evidence>
<evidence type="ECO:0000259" key="9">
    <source>
        <dbReference type="PROSITE" id="PS50905"/>
    </source>
</evidence>
<keyword evidence="2 7" id="KW-0409">Iron storage</keyword>
<proteinExistence type="inferred from homology"/>
<accession>A0A1R4GJA9</accession>
<feature type="region of interest" description="Disordered" evidence="8">
    <location>
        <begin position="158"/>
        <end position="180"/>
    </location>
</feature>
<feature type="binding site" evidence="6">
    <location>
        <position position="21"/>
    </location>
    <ligand>
        <name>Fe cation</name>
        <dbReference type="ChEBI" id="CHEBI:24875"/>
        <label>1</label>
    </ligand>
</feature>
<dbReference type="GO" id="GO:0008199">
    <property type="term" value="F:ferric iron binding"/>
    <property type="evidence" value="ECO:0007669"/>
    <property type="project" value="InterPro"/>
</dbReference>
<keyword evidence="7" id="KW-0963">Cytoplasm</keyword>
<comment type="catalytic activity">
    <reaction evidence="7">
        <text>4 Fe(2+) + O2 + 6 H2O = 4 iron(III) oxide-hydroxide + 12 H(+)</text>
        <dbReference type="Rhea" id="RHEA:11972"/>
        <dbReference type="ChEBI" id="CHEBI:15377"/>
        <dbReference type="ChEBI" id="CHEBI:15378"/>
        <dbReference type="ChEBI" id="CHEBI:15379"/>
        <dbReference type="ChEBI" id="CHEBI:29033"/>
        <dbReference type="ChEBI" id="CHEBI:78619"/>
        <dbReference type="EC" id="1.16.3.2"/>
    </reaction>
</comment>
<dbReference type="InterPro" id="IPR009040">
    <property type="entry name" value="Ferritin-like_diiron"/>
</dbReference>
<dbReference type="GO" id="GO:0006879">
    <property type="term" value="P:intracellular iron ion homeostasis"/>
    <property type="evidence" value="ECO:0007669"/>
    <property type="project" value="UniProtKB-KW"/>
</dbReference>
<organism evidence="10 11">
    <name type="scientific">Psychrobacter piechaudii</name>
    <dbReference type="NCBI Taxonomy" id="1945521"/>
    <lineage>
        <taxon>Bacteria</taxon>
        <taxon>Pseudomonadati</taxon>
        <taxon>Pseudomonadota</taxon>
        <taxon>Gammaproteobacteria</taxon>
        <taxon>Moraxellales</taxon>
        <taxon>Moraxellaceae</taxon>
        <taxon>Psychrobacter</taxon>
    </lineage>
</organism>
<dbReference type="InterPro" id="IPR001519">
    <property type="entry name" value="Ferritin"/>
</dbReference>
<keyword evidence="5 6" id="KW-0408">Iron</keyword>
<dbReference type="PANTHER" id="PTHR11431:SF127">
    <property type="entry name" value="BACTERIAL NON-HEME FERRITIN"/>
    <property type="match status" value="1"/>
</dbReference>
<dbReference type="Pfam" id="PF00210">
    <property type="entry name" value="Ferritin"/>
    <property type="match status" value="1"/>
</dbReference>
<name>A0A1R4GJA9_9GAMM</name>
<evidence type="ECO:0000313" key="11">
    <source>
        <dbReference type="Proteomes" id="UP000188357"/>
    </source>
</evidence>
<comment type="function">
    <text evidence="7">Iron-storage protein.</text>
</comment>
<protein>
    <recommendedName>
        <fullName evidence="7">Ferritin</fullName>
        <ecNumber evidence="7">1.16.3.2</ecNumber>
    </recommendedName>
</protein>
<keyword evidence="11" id="KW-1185">Reference proteome</keyword>
<dbReference type="GO" id="GO:0008198">
    <property type="term" value="F:ferrous iron binding"/>
    <property type="evidence" value="ECO:0007669"/>
    <property type="project" value="TreeGrafter"/>
</dbReference>
<dbReference type="EC" id="1.16.3.2" evidence="7"/>
<evidence type="ECO:0000256" key="3">
    <source>
        <dbReference type="ARBA" id="ARBA00022723"/>
    </source>
</evidence>
<feature type="domain" description="Ferritin-like diiron" evidence="9">
    <location>
        <begin position="4"/>
        <end position="149"/>
    </location>
</feature>
<feature type="binding site" evidence="6">
    <location>
        <position position="57"/>
    </location>
    <ligand>
        <name>Fe cation</name>
        <dbReference type="ChEBI" id="CHEBI:24875"/>
        <label>1</label>
    </ligand>
</feature>
<keyword evidence="3 6" id="KW-0479">Metal-binding</keyword>
<reference evidence="10 11" key="1">
    <citation type="submission" date="2017-02" db="EMBL/GenBank/DDBJ databases">
        <authorList>
            <person name="Peterson S.W."/>
        </authorList>
    </citation>
    <scope>NUCLEOTIDE SEQUENCE [LARGE SCALE GENOMIC DNA]</scope>
    <source>
        <strain evidence="10">Psychrobacter_piechaudii</strain>
    </source>
</reference>
<dbReference type="InterPro" id="IPR008331">
    <property type="entry name" value="Ferritin_DPS_dom"/>
</dbReference>
<comment type="subcellular location">
    <subcellularLocation>
        <location evidence="7">Cytoplasm</location>
    </subcellularLocation>
</comment>
<comment type="similarity">
    <text evidence="1 7">Belongs to the ferritin family. Prokaryotic subfamily.</text>
</comment>
<dbReference type="Gene3D" id="1.20.1260.10">
    <property type="match status" value="1"/>
</dbReference>
<feature type="binding site" evidence="6">
    <location>
        <position position="54"/>
    </location>
    <ligand>
        <name>Fe cation</name>
        <dbReference type="ChEBI" id="CHEBI:24875"/>
        <label>1</label>
    </ligand>
</feature>
<keyword evidence="4 10" id="KW-0560">Oxidoreductase</keyword>
<evidence type="ECO:0000256" key="2">
    <source>
        <dbReference type="ARBA" id="ARBA00022434"/>
    </source>
</evidence>
<dbReference type="RefSeq" id="WP_077450398.1">
    <property type="nucleotide sequence ID" value="NZ_FUGE01000078.1"/>
</dbReference>
<dbReference type="PANTHER" id="PTHR11431">
    <property type="entry name" value="FERRITIN"/>
    <property type="match status" value="1"/>
</dbReference>
<dbReference type="AlphaFoldDB" id="A0A1R4GJA9"/>
<evidence type="ECO:0000256" key="4">
    <source>
        <dbReference type="ARBA" id="ARBA00023002"/>
    </source>
</evidence>
<dbReference type="STRING" id="1945521.A1232T_00555"/>
<dbReference type="InterPro" id="IPR041719">
    <property type="entry name" value="Ferritin_prok"/>
</dbReference>
<evidence type="ECO:0000256" key="7">
    <source>
        <dbReference type="RuleBase" id="RU361145"/>
    </source>
</evidence>
<dbReference type="GO" id="GO:0016491">
    <property type="term" value="F:oxidoreductase activity"/>
    <property type="evidence" value="ECO:0007669"/>
    <property type="project" value="UniProtKB-KW"/>
</dbReference>
<dbReference type="InterPro" id="IPR009078">
    <property type="entry name" value="Ferritin-like_SF"/>
</dbReference>
<dbReference type="GO" id="GO:0005737">
    <property type="term" value="C:cytoplasm"/>
    <property type="evidence" value="ECO:0007669"/>
    <property type="project" value="UniProtKB-SubCell"/>
</dbReference>
<dbReference type="EMBL" id="FUGE01000078">
    <property type="protein sequence ID" value="SJM68022.1"/>
    <property type="molecule type" value="Genomic_DNA"/>
</dbReference>
<sequence>MSDKRISDSMEQALNDQMNNEAAQAQAYLALGVWADSNNYSGIADFFYKHSEEERQHMFKFLEYIQTRGGEAKISAIPAPRDNPVDLESCIEDVWQHELDNSKKIYALVDKAFDERDWPTFNFLQWFVKEQIEEEALIDELRDKFALASESKDNNANFYSLDRDMANAPQEAELPREKNL</sequence>
<dbReference type="SUPFAM" id="SSF47240">
    <property type="entry name" value="Ferritin-like"/>
    <property type="match status" value="1"/>
</dbReference>
<evidence type="ECO:0000313" key="10">
    <source>
        <dbReference type="EMBL" id="SJM68022.1"/>
    </source>
</evidence>
<dbReference type="GO" id="GO:0006826">
    <property type="term" value="P:iron ion transport"/>
    <property type="evidence" value="ECO:0007669"/>
    <property type="project" value="InterPro"/>
</dbReference>
<evidence type="ECO:0000256" key="6">
    <source>
        <dbReference type="PIRSR" id="PIRSR601519-1"/>
    </source>
</evidence>
<dbReference type="PROSITE" id="PS50905">
    <property type="entry name" value="FERRITIN_LIKE"/>
    <property type="match status" value="1"/>
</dbReference>
<dbReference type="OrthoDB" id="9801481at2"/>
<dbReference type="InterPro" id="IPR012347">
    <property type="entry name" value="Ferritin-like"/>
</dbReference>
<feature type="binding site" evidence="6">
    <location>
        <position position="131"/>
    </location>
    <ligand>
        <name>Fe cation</name>
        <dbReference type="ChEBI" id="CHEBI:24875"/>
        <label>1</label>
    </ligand>
</feature>
<evidence type="ECO:0000256" key="1">
    <source>
        <dbReference type="ARBA" id="ARBA00006950"/>
    </source>
</evidence>
<dbReference type="Proteomes" id="UP000188357">
    <property type="component" value="Unassembled WGS sequence"/>
</dbReference>
<dbReference type="CDD" id="cd01055">
    <property type="entry name" value="Nonheme_Ferritin"/>
    <property type="match status" value="1"/>
</dbReference>
<gene>
    <name evidence="10" type="primary">ftnA</name>
    <name evidence="10" type="ORF">A1232T_00555</name>
</gene>